<dbReference type="InterPro" id="IPR029063">
    <property type="entry name" value="SAM-dependent_MTases_sf"/>
</dbReference>
<dbReference type="Pfam" id="PF01555">
    <property type="entry name" value="N6_N4_Mtase"/>
    <property type="match status" value="2"/>
</dbReference>
<dbReference type="SUPFAM" id="SSF53335">
    <property type="entry name" value="S-adenosyl-L-methionine-dependent methyltransferases"/>
    <property type="match status" value="2"/>
</dbReference>
<evidence type="ECO:0000256" key="5">
    <source>
        <dbReference type="ARBA" id="ARBA00022747"/>
    </source>
</evidence>
<comment type="similarity">
    <text evidence="1">Belongs to the N(4)/N(6)-methyltransferase family. N(4) subfamily.</text>
</comment>
<sequence length="363" mass="42537">MINLELLKKMDRVHPYPAKYPVELALEYVEKYSYKNDLIYDPFVGSGTTLLAASVLDRKAIGTDINYIAILISKFKTLELSENDFNILEKFIENFEETYSKDVFTVIPKYYNSIEHWFCNDSILVLSLIKYKMKFLSYTQQIFCKTVMSAIINVVSNQESDTRYAAIKKPQLSIDFVANTFIKKYKNTLHTFKEFSKMHKITNHAYLLDSKQCTKFITPNSVDLILTSPPYINTYDYYLYHKHRMNWLNYDVKFSMKAEIGSRREYSSLKRSEDKFSNDLYNIFSECDITLKTGGYIIIVIGDGKVAGKIYDARLNMLKIASQIGWDFVSSSYTYLDDTSKSFQQSYRTKGKKEYILIFRKRH</sequence>
<dbReference type="InterPro" id="IPR001091">
    <property type="entry name" value="RM_Methyltransferase"/>
</dbReference>
<gene>
    <name evidence="10" type="ORF">E2N93_04735</name>
</gene>
<dbReference type="InterPro" id="IPR017985">
    <property type="entry name" value="MeTrfase_CN4_CS"/>
</dbReference>
<dbReference type="Gene3D" id="3.40.50.150">
    <property type="entry name" value="Vaccinia Virus protein VP39"/>
    <property type="match status" value="2"/>
</dbReference>
<comment type="catalytic activity">
    <reaction evidence="7">
        <text>a 2'-deoxycytidine in DNA + S-adenosyl-L-methionine = an N(4)-methyl-2'-deoxycytidine in DNA + S-adenosyl-L-homocysteine + H(+)</text>
        <dbReference type="Rhea" id="RHEA:16857"/>
        <dbReference type="Rhea" id="RHEA-COMP:11369"/>
        <dbReference type="Rhea" id="RHEA-COMP:13674"/>
        <dbReference type="ChEBI" id="CHEBI:15378"/>
        <dbReference type="ChEBI" id="CHEBI:57856"/>
        <dbReference type="ChEBI" id="CHEBI:59789"/>
        <dbReference type="ChEBI" id="CHEBI:85452"/>
        <dbReference type="ChEBI" id="CHEBI:137933"/>
        <dbReference type="EC" id="2.1.1.113"/>
    </reaction>
</comment>
<dbReference type="EMBL" id="SNUZ01000007">
    <property type="protein sequence ID" value="MCL3787330.1"/>
    <property type="molecule type" value="Genomic_DNA"/>
</dbReference>
<reference evidence="10 11" key="1">
    <citation type="submission" date="2019-03" db="EMBL/GenBank/DDBJ databases">
        <authorList>
            <person name="Molinero N."/>
            <person name="Sanchez B."/>
            <person name="Walker A."/>
            <person name="Duncan S."/>
            <person name="Delgado S."/>
            <person name="Margolles A."/>
        </authorList>
    </citation>
    <scope>NUCLEOTIDE SEQUENCE [LARGE SCALE GENOMIC DNA]</scope>
    <source>
        <strain evidence="10 11">IPLA60002</strain>
    </source>
</reference>
<keyword evidence="5" id="KW-0680">Restriction system</keyword>
<evidence type="ECO:0000313" key="11">
    <source>
        <dbReference type="Proteomes" id="UP001056693"/>
    </source>
</evidence>
<evidence type="ECO:0000256" key="7">
    <source>
        <dbReference type="ARBA" id="ARBA00049120"/>
    </source>
</evidence>
<comment type="caution">
    <text evidence="10">The sequence shown here is derived from an EMBL/GenBank/DDBJ whole genome shotgun (WGS) entry which is preliminary data.</text>
</comment>
<proteinExistence type="inferred from homology"/>
<evidence type="ECO:0000256" key="1">
    <source>
        <dbReference type="ARBA" id="ARBA00010203"/>
    </source>
</evidence>
<feature type="domain" description="DNA methylase N-4/N-6" evidence="9">
    <location>
        <begin position="14"/>
        <end position="67"/>
    </location>
</feature>
<evidence type="ECO:0000313" key="10">
    <source>
        <dbReference type="EMBL" id="MCL3787330.1"/>
    </source>
</evidence>
<evidence type="ECO:0000259" key="9">
    <source>
        <dbReference type="Pfam" id="PF01555"/>
    </source>
</evidence>
<accession>A0ABT0NGE2</accession>
<evidence type="ECO:0000256" key="4">
    <source>
        <dbReference type="ARBA" id="ARBA00022691"/>
    </source>
</evidence>
<evidence type="ECO:0000256" key="3">
    <source>
        <dbReference type="ARBA" id="ARBA00022679"/>
    </source>
</evidence>
<name>A0ABT0NGE2_9FIRM</name>
<keyword evidence="4" id="KW-0949">S-adenosyl-L-methionine</keyword>
<dbReference type="Proteomes" id="UP001056693">
    <property type="component" value="Unassembled WGS sequence"/>
</dbReference>
<protein>
    <recommendedName>
        <fullName evidence="8">Methyltransferase</fullName>
        <ecNumber evidence="8">2.1.1.-</ecNumber>
    </recommendedName>
</protein>
<keyword evidence="6" id="KW-0238">DNA-binding</keyword>
<dbReference type="InterPro" id="IPR002941">
    <property type="entry name" value="DNA_methylase_N4/N6"/>
</dbReference>
<organism evidence="10 11">
    <name type="scientific">Ruminococcus bromii</name>
    <dbReference type="NCBI Taxonomy" id="40518"/>
    <lineage>
        <taxon>Bacteria</taxon>
        <taxon>Bacillati</taxon>
        <taxon>Bacillota</taxon>
        <taxon>Clostridia</taxon>
        <taxon>Eubacteriales</taxon>
        <taxon>Oscillospiraceae</taxon>
        <taxon>Ruminococcus</taxon>
    </lineage>
</organism>
<evidence type="ECO:0000256" key="6">
    <source>
        <dbReference type="ARBA" id="ARBA00023125"/>
    </source>
</evidence>
<keyword evidence="2" id="KW-0489">Methyltransferase</keyword>
<dbReference type="RefSeq" id="WP_249376312.1">
    <property type="nucleotide sequence ID" value="NZ_SNUZ01000007.1"/>
</dbReference>
<keyword evidence="3" id="KW-0808">Transferase</keyword>
<keyword evidence="11" id="KW-1185">Reference proteome</keyword>
<evidence type="ECO:0000256" key="8">
    <source>
        <dbReference type="RuleBase" id="RU362026"/>
    </source>
</evidence>
<dbReference type="PRINTS" id="PR00508">
    <property type="entry name" value="S21N4MTFRASE"/>
</dbReference>
<dbReference type="EC" id="2.1.1.-" evidence="8"/>
<dbReference type="PROSITE" id="PS00093">
    <property type="entry name" value="N4_MTASE"/>
    <property type="match status" value="1"/>
</dbReference>
<evidence type="ECO:0000256" key="2">
    <source>
        <dbReference type="ARBA" id="ARBA00022603"/>
    </source>
</evidence>
<feature type="domain" description="DNA methylase N-4/N-6" evidence="9">
    <location>
        <begin position="222"/>
        <end position="361"/>
    </location>
</feature>